<evidence type="ECO:0000313" key="10">
    <source>
        <dbReference type="EMBL" id="MFC3231396.1"/>
    </source>
</evidence>
<feature type="region of interest" description="Disordered" evidence="7">
    <location>
        <begin position="410"/>
        <end position="444"/>
    </location>
</feature>
<feature type="transmembrane region" description="Helical" evidence="8">
    <location>
        <begin position="291"/>
        <end position="309"/>
    </location>
</feature>
<keyword evidence="11" id="KW-1185">Reference proteome</keyword>
<keyword evidence="6 8" id="KW-0472">Membrane</keyword>
<comment type="subcellular location">
    <subcellularLocation>
        <location evidence="1">Cell membrane</location>
        <topology evidence="1">Multi-pass membrane protein</topology>
    </subcellularLocation>
</comment>
<feature type="transmembrane region" description="Helical" evidence="8">
    <location>
        <begin position="51"/>
        <end position="72"/>
    </location>
</feature>
<dbReference type="EMBL" id="JBHRTR010000054">
    <property type="protein sequence ID" value="MFC3231396.1"/>
    <property type="molecule type" value="Genomic_DNA"/>
</dbReference>
<feature type="transmembrane region" description="Helical" evidence="8">
    <location>
        <begin position="84"/>
        <end position="102"/>
    </location>
</feature>
<evidence type="ECO:0000313" key="11">
    <source>
        <dbReference type="Proteomes" id="UP001595528"/>
    </source>
</evidence>
<feature type="transmembrane region" description="Helical" evidence="8">
    <location>
        <begin position="139"/>
        <end position="160"/>
    </location>
</feature>
<feature type="transmembrane region" description="Helical" evidence="8">
    <location>
        <begin position="108"/>
        <end position="127"/>
    </location>
</feature>
<evidence type="ECO:0000256" key="8">
    <source>
        <dbReference type="SAM" id="Phobius"/>
    </source>
</evidence>
<feature type="domain" description="Major facilitator superfamily (MFS) profile" evidence="9">
    <location>
        <begin position="15"/>
        <end position="413"/>
    </location>
</feature>
<dbReference type="PROSITE" id="PS50850">
    <property type="entry name" value="MFS"/>
    <property type="match status" value="1"/>
</dbReference>
<keyword evidence="5 8" id="KW-1133">Transmembrane helix</keyword>
<evidence type="ECO:0000256" key="7">
    <source>
        <dbReference type="SAM" id="MobiDB-lite"/>
    </source>
</evidence>
<name>A0ABV7LAF2_9PROT</name>
<keyword evidence="4 8" id="KW-0812">Transmembrane</keyword>
<protein>
    <submittedName>
        <fullName evidence="10">MFS transporter</fullName>
    </submittedName>
</protein>
<comment type="caution">
    <text evidence="10">The sequence shown here is derived from an EMBL/GenBank/DDBJ whole genome shotgun (WGS) entry which is preliminary data.</text>
</comment>
<keyword evidence="3" id="KW-1003">Cell membrane</keyword>
<proteinExistence type="predicted"/>
<feature type="transmembrane region" description="Helical" evidence="8">
    <location>
        <begin position="315"/>
        <end position="335"/>
    </location>
</feature>
<evidence type="ECO:0000256" key="3">
    <source>
        <dbReference type="ARBA" id="ARBA00022475"/>
    </source>
</evidence>
<feature type="transmembrane region" description="Helical" evidence="8">
    <location>
        <begin position="224"/>
        <end position="246"/>
    </location>
</feature>
<feature type="transmembrane region" description="Helical" evidence="8">
    <location>
        <begin position="17"/>
        <end position="39"/>
    </location>
</feature>
<feature type="transmembrane region" description="Helical" evidence="8">
    <location>
        <begin position="258"/>
        <end position="279"/>
    </location>
</feature>
<dbReference type="PANTHER" id="PTHR23517">
    <property type="entry name" value="RESISTANCE PROTEIN MDTM, PUTATIVE-RELATED-RELATED"/>
    <property type="match status" value="1"/>
</dbReference>
<accession>A0ABV7LAF2</accession>
<gene>
    <name evidence="10" type="ORF">ACFOGJ_29380</name>
</gene>
<sequence>MAEAAGRTAVPRLHAGLLIGVATLILVFQVYVSISFGLIHGPMSRELGLSAGTASTISALYMAAGFLLQLPAGIAVDRLSPARVLALATLLCAAGSLVLAAAQSMPVALAGSLAMGSGAAFAFVGALKIVGIVVPPDRFVLWVGVWQILYSFVVAGLAYGTNALGAETDWRGLLVGIAAAGTATAALIWLADRVLPRSADGPAAGAPAAPIWQQVRATLANRQVLLAAALFALTFGPMLAYSDLWAVPAQLAFGNPPAIAAAIAGMIPIGLGAGSLLVGLASERTGRPAPIGAAVAATGLAATAALLFLPPQPAWAAALLTLLFGVGCAASVTAIDHARRTATAGIGTAIGLVSAAGNLGGALLQVQIGLLVDGLEKDRTPGILVFEESLSPLLICFALAIVLMAALRRPRTPAGSPGSGPRSGPRSRPHSRPGGRVDSAADHP</sequence>
<dbReference type="CDD" id="cd06174">
    <property type="entry name" value="MFS"/>
    <property type="match status" value="1"/>
</dbReference>
<feature type="transmembrane region" description="Helical" evidence="8">
    <location>
        <begin position="172"/>
        <end position="191"/>
    </location>
</feature>
<dbReference type="Pfam" id="PF07690">
    <property type="entry name" value="MFS_1"/>
    <property type="match status" value="1"/>
</dbReference>
<evidence type="ECO:0000256" key="1">
    <source>
        <dbReference type="ARBA" id="ARBA00004651"/>
    </source>
</evidence>
<dbReference type="InterPro" id="IPR011701">
    <property type="entry name" value="MFS"/>
</dbReference>
<feature type="compositionally biased region" description="Low complexity" evidence="7">
    <location>
        <begin position="412"/>
        <end position="424"/>
    </location>
</feature>
<feature type="transmembrane region" description="Helical" evidence="8">
    <location>
        <begin position="347"/>
        <end position="370"/>
    </location>
</feature>
<evidence type="ECO:0000256" key="6">
    <source>
        <dbReference type="ARBA" id="ARBA00023136"/>
    </source>
</evidence>
<keyword evidence="2" id="KW-0813">Transport</keyword>
<dbReference type="InterPro" id="IPR036259">
    <property type="entry name" value="MFS_trans_sf"/>
</dbReference>
<dbReference type="SUPFAM" id="SSF103473">
    <property type="entry name" value="MFS general substrate transporter"/>
    <property type="match status" value="1"/>
</dbReference>
<organism evidence="10 11">
    <name type="scientific">Marinibaculum pumilum</name>
    <dbReference type="NCBI Taxonomy" id="1766165"/>
    <lineage>
        <taxon>Bacteria</taxon>
        <taxon>Pseudomonadati</taxon>
        <taxon>Pseudomonadota</taxon>
        <taxon>Alphaproteobacteria</taxon>
        <taxon>Rhodospirillales</taxon>
        <taxon>Rhodospirillaceae</taxon>
        <taxon>Marinibaculum</taxon>
    </lineage>
</organism>
<evidence type="ECO:0000259" key="9">
    <source>
        <dbReference type="PROSITE" id="PS50850"/>
    </source>
</evidence>
<evidence type="ECO:0000256" key="4">
    <source>
        <dbReference type="ARBA" id="ARBA00022692"/>
    </source>
</evidence>
<reference evidence="11" key="1">
    <citation type="journal article" date="2019" name="Int. J. Syst. Evol. Microbiol.">
        <title>The Global Catalogue of Microorganisms (GCM) 10K type strain sequencing project: providing services to taxonomists for standard genome sequencing and annotation.</title>
        <authorList>
            <consortium name="The Broad Institute Genomics Platform"/>
            <consortium name="The Broad Institute Genome Sequencing Center for Infectious Disease"/>
            <person name="Wu L."/>
            <person name="Ma J."/>
        </authorList>
    </citation>
    <scope>NUCLEOTIDE SEQUENCE [LARGE SCALE GENOMIC DNA]</scope>
    <source>
        <strain evidence="11">KCTC 42964</strain>
    </source>
</reference>
<dbReference type="InterPro" id="IPR020846">
    <property type="entry name" value="MFS_dom"/>
</dbReference>
<evidence type="ECO:0000256" key="5">
    <source>
        <dbReference type="ARBA" id="ARBA00022989"/>
    </source>
</evidence>
<feature type="transmembrane region" description="Helical" evidence="8">
    <location>
        <begin position="390"/>
        <end position="407"/>
    </location>
</feature>
<dbReference type="Proteomes" id="UP001595528">
    <property type="component" value="Unassembled WGS sequence"/>
</dbReference>
<dbReference type="InterPro" id="IPR050171">
    <property type="entry name" value="MFS_Transporters"/>
</dbReference>
<dbReference type="RefSeq" id="WP_379906868.1">
    <property type="nucleotide sequence ID" value="NZ_JBHRTR010000054.1"/>
</dbReference>
<evidence type="ECO:0000256" key="2">
    <source>
        <dbReference type="ARBA" id="ARBA00022448"/>
    </source>
</evidence>
<dbReference type="PANTHER" id="PTHR23517:SF13">
    <property type="entry name" value="MAJOR FACILITATOR SUPERFAMILY MFS_1"/>
    <property type="match status" value="1"/>
</dbReference>
<dbReference type="Gene3D" id="1.20.1250.20">
    <property type="entry name" value="MFS general substrate transporter like domains"/>
    <property type="match status" value="2"/>
</dbReference>